<gene>
    <name evidence="2" type="ORF">DNG_08652</name>
</gene>
<evidence type="ECO:0000313" key="2">
    <source>
        <dbReference type="EMBL" id="SPO05963.1"/>
    </source>
</evidence>
<accession>A0AAE8N6D6</accession>
<reference evidence="2" key="1">
    <citation type="submission" date="2018-03" db="EMBL/GenBank/DDBJ databases">
        <authorList>
            <person name="Guldener U."/>
        </authorList>
    </citation>
    <scope>NUCLEOTIDE SEQUENCE</scope>
</reference>
<dbReference type="EMBL" id="ONZQ02000014">
    <property type="protein sequence ID" value="SPO05963.1"/>
    <property type="molecule type" value="Genomic_DNA"/>
</dbReference>
<organism evidence="2 3">
    <name type="scientific">Cephalotrichum gorgonifer</name>
    <dbReference type="NCBI Taxonomy" id="2041049"/>
    <lineage>
        <taxon>Eukaryota</taxon>
        <taxon>Fungi</taxon>
        <taxon>Dikarya</taxon>
        <taxon>Ascomycota</taxon>
        <taxon>Pezizomycotina</taxon>
        <taxon>Sordariomycetes</taxon>
        <taxon>Hypocreomycetidae</taxon>
        <taxon>Microascales</taxon>
        <taxon>Microascaceae</taxon>
        <taxon>Cephalotrichum</taxon>
    </lineage>
</organism>
<feature type="region of interest" description="Disordered" evidence="1">
    <location>
        <begin position="436"/>
        <end position="484"/>
    </location>
</feature>
<dbReference type="PANTHER" id="PTHR31027">
    <property type="entry name" value="NUCLEAR SEGREGATION PROTEIN BFR1"/>
    <property type="match status" value="1"/>
</dbReference>
<feature type="compositionally biased region" description="Low complexity" evidence="1">
    <location>
        <begin position="1"/>
        <end position="16"/>
    </location>
</feature>
<name>A0AAE8N6D6_9PEZI</name>
<dbReference type="Proteomes" id="UP001187682">
    <property type="component" value="Unassembled WGS sequence"/>
</dbReference>
<feature type="region of interest" description="Disordered" evidence="1">
    <location>
        <begin position="348"/>
        <end position="396"/>
    </location>
</feature>
<dbReference type="PANTHER" id="PTHR31027:SF2">
    <property type="entry name" value="LEBERCILIN DOMAIN-CONTAINING PROTEIN"/>
    <property type="match status" value="1"/>
</dbReference>
<feature type="compositionally biased region" description="Basic and acidic residues" evidence="1">
    <location>
        <begin position="445"/>
        <end position="458"/>
    </location>
</feature>
<dbReference type="GO" id="GO:0003729">
    <property type="term" value="F:mRNA binding"/>
    <property type="evidence" value="ECO:0007669"/>
    <property type="project" value="TreeGrafter"/>
</dbReference>
<sequence>MSADAATKAPTPANANGDAAPAVEKNVKPAKPDEDAYKKALEQAEKEHKAVMVKFNAIKDKIELAQPNRNKEQASPAQKRRQELIAQLTEIRQKQAGFKNARATKFDQIKRLDEQLKSRIAEQKTARAKVSYKSVEDLDNQMAEKKRLVDSGTLKIVEEKKLLSEISAMTKQRKTFSTFDDGQKQIDQLKAKIKEIKDGAEDPEQKALSEKYNVLQKELDVIKAEADEAYKSLGALRDERSRLKAEQDATFSAIKKIKDDFYGQKRAFAAWEREAKEKARERQRAERERFNKERKKAEAERLLEEASDPAFLEEIRRASSLLKFLDPSAAPASDRAPLLAASGLAAQAQRTVEDSAPKGMKLARKEDRDDDYLAPVKKGKKGKKTRGEAASASSKFNCPPSVVQDCAFLNIDPPMSSADVPAVVEKVQAKLAEWKAGQTAQTQKNIEKAKKEIARLEAEEAAEATNGKSESPKEEPKEEAVKAE</sequence>
<dbReference type="InterPro" id="IPR039604">
    <property type="entry name" value="Bfr1"/>
</dbReference>
<feature type="region of interest" description="Disordered" evidence="1">
    <location>
        <begin position="277"/>
        <end position="301"/>
    </location>
</feature>
<dbReference type="GO" id="GO:0042175">
    <property type="term" value="C:nuclear outer membrane-endoplasmic reticulum membrane network"/>
    <property type="evidence" value="ECO:0007669"/>
    <property type="project" value="TreeGrafter"/>
</dbReference>
<dbReference type="AlphaFoldDB" id="A0AAE8N6D6"/>
<comment type="caution">
    <text evidence="2">The sequence shown here is derived from an EMBL/GenBank/DDBJ whole genome shotgun (WGS) entry which is preliminary data.</text>
</comment>
<feature type="compositionally biased region" description="Basic and acidic residues" evidence="1">
    <location>
        <begin position="25"/>
        <end position="43"/>
    </location>
</feature>
<proteinExistence type="predicted"/>
<dbReference type="GO" id="GO:0005783">
    <property type="term" value="C:endoplasmic reticulum"/>
    <property type="evidence" value="ECO:0007669"/>
    <property type="project" value="TreeGrafter"/>
</dbReference>
<evidence type="ECO:0000313" key="3">
    <source>
        <dbReference type="Proteomes" id="UP001187682"/>
    </source>
</evidence>
<keyword evidence="3" id="KW-1185">Reference proteome</keyword>
<protein>
    <submittedName>
        <fullName evidence="2">Related to brefeldin A resistance protein BFR1 (Maintenance of normal ploidy)</fullName>
    </submittedName>
</protein>
<feature type="compositionally biased region" description="Basic and acidic residues" evidence="1">
    <location>
        <begin position="470"/>
        <end position="484"/>
    </location>
</feature>
<dbReference type="GO" id="GO:1990904">
    <property type="term" value="C:ribonucleoprotein complex"/>
    <property type="evidence" value="ECO:0007669"/>
    <property type="project" value="TreeGrafter"/>
</dbReference>
<feature type="region of interest" description="Disordered" evidence="1">
    <location>
        <begin position="1"/>
        <end position="43"/>
    </location>
</feature>
<dbReference type="GO" id="GO:0008298">
    <property type="term" value="P:intracellular mRNA localization"/>
    <property type="evidence" value="ECO:0007669"/>
    <property type="project" value="TreeGrafter"/>
</dbReference>
<evidence type="ECO:0000256" key="1">
    <source>
        <dbReference type="SAM" id="MobiDB-lite"/>
    </source>
</evidence>